<feature type="compositionally biased region" description="Basic and acidic residues" evidence="1">
    <location>
        <begin position="345"/>
        <end position="366"/>
    </location>
</feature>
<feature type="compositionally biased region" description="Basic and acidic residues" evidence="1">
    <location>
        <begin position="410"/>
        <end position="419"/>
    </location>
</feature>
<evidence type="ECO:0000256" key="1">
    <source>
        <dbReference type="SAM" id="MobiDB-lite"/>
    </source>
</evidence>
<feature type="compositionally biased region" description="Basic and acidic residues" evidence="1">
    <location>
        <begin position="286"/>
        <end position="299"/>
    </location>
</feature>
<feature type="compositionally biased region" description="Polar residues" evidence="1">
    <location>
        <begin position="371"/>
        <end position="381"/>
    </location>
</feature>
<feature type="signal peptide" evidence="3">
    <location>
        <begin position="1"/>
        <end position="20"/>
    </location>
</feature>
<evidence type="ECO:0000256" key="2">
    <source>
        <dbReference type="SAM" id="Phobius"/>
    </source>
</evidence>
<evidence type="ECO:0000313" key="5">
    <source>
        <dbReference type="RefSeq" id="XP_026527186.1"/>
    </source>
</evidence>
<feature type="compositionally biased region" description="Polar residues" evidence="1">
    <location>
        <begin position="267"/>
        <end position="285"/>
    </location>
</feature>
<dbReference type="PANTHER" id="PTHR23211">
    <property type="entry name" value="TRANS-GOLGI NETWORK INTEGRAL MEMBRANE PROTEIN TGN38"/>
    <property type="match status" value="1"/>
</dbReference>
<feature type="compositionally biased region" description="Basic and acidic residues" evidence="1">
    <location>
        <begin position="455"/>
        <end position="473"/>
    </location>
</feature>
<feature type="compositionally biased region" description="Polar residues" evidence="1">
    <location>
        <begin position="236"/>
        <end position="246"/>
    </location>
</feature>
<sequence length="539" mass="57898">MAACWYLCLFLCSLAAWGSAAPIETGKSEGKTEGKKGQEFSSDNPQLTDLTQGASGTGISSVDNKSLQVVQNILQNSQSEVPQQGSDQAKEQDPPINHKGSQPDAIKSSKAQEGIDKSQGDKTDTSDTSYLPKSNIKESEHGEDLLIKSQNVQSVLPTQDSSSKLGLVQPKKGQKDHHPEGTNAIDKESKQSQDPSAKDKKPQSSQSAQQPGTAELDATKASKASADVDKSEDAQTDTSGTSSLPKSKTKESKQGEDPSIKGPNPQPGVSAQDSSTLNPDQAGNTQEKKDHPEESKTDISHSGSNIKGPEQSLDLQTKDRNPQSVLPAQEPASGKIDSSETTNVQEDKSSVPKSKTKELKQGEDPLIKGPNAQSGASAQDSSKLDLAHAENEESKTDISDPDFSELEINDESKQVEDSLAKGQELQSDLSVQQSQKLNPVESEKTDEEVVDPGDEQGKGLADEKKKSAKHGEDLEGTPRNGSENSHFFAYLVTTAIIVAALYIAYHNKRKIIAFALEGKKSKITRRPKSSDYQRLDQKI</sequence>
<dbReference type="AlphaFoldDB" id="A0A6J1U8E9"/>
<feature type="compositionally biased region" description="Basic and acidic residues" evidence="1">
    <location>
        <begin position="135"/>
        <end position="146"/>
    </location>
</feature>
<name>A0A6J1U8E9_9SAUR</name>
<dbReference type="GO" id="GO:0005802">
    <property type="term" value="C:trans-Golgi network"/>
    <property type="evidence" value="ECO:0007669"/>
    <property type="project" value="TreeGrafter"/>
</dbReference>
<feature type="chain" id="PRO_5026944406" evidence="3">
    <location>
        <begin position="21"/>
        <end position="539"/>
    </location>
</feature>
<dbReference type="GO" id="GO:0030140">
    <property type="term" value="C:trans-Golgi network transport vesicle"/>
    <property type="evidence" value="ECO:0007669"/>
    <property type="project" value="TreeGrafter"/>
</dbReference>
<organism evidence="4 5">
    <name type="scientific">Notechis scutatus</name>
    <name type="common">mainland tiger snake</name>
    <dbReference type="NCBI Taxonomy" id="8663"/>
    <lineage>
        <taxon>Eukaryota</taxon>
        <taxon>Metazoa</taxon>
        <taxon>Chordata</taxon>
        <taxon>Craniata</taxon>
        <taxon>Vertebrata</taxon>
        <taxon>Euteleostomi</taxon>
        <taxon>Lepidosauria</taxon>
        <taxon>Squamata</taxon>
        <taxon>Bifurcata</taxon>
        <taxon>Unidentata</taxon>
        <taxon>Episquamata</taxon>
        <taxon>Toxicofera</taxon>
        <taxon>Serpentes</taxon>
        <taxon>Colubroidea</taxon>
        <taxon>Elapidae</taxon>
        <taxon>Hydrophiinae</taxon>
        <taxon>Notechis</taxon>
    </lineage>
</organism>
<dbReference type="RefSeq" id="XP_026527186.1">
    <property type="nucleotide sequence ID" value="XM_026671401.1"/>
</dbReference>
<feature type="compositionally biased region" description="Polar residues" evidence="1">
    <location>
        <begin position="148"/>
        <end position="164"/>
    </location>
</feature>
<dbReference type="GO" id="GO:0005768">
    <property type="term" value="C:endosome"/>
    <property type="evidence" value="ECO:0007669"/>
    <property type="project" value="TreeGrafter"/>
</dbReference>
<feature type="compositionally biased region" description="Basic and acidic residues" evidence="1">
    <location>
        <begin position="113"/>
        <end position="125"/>
    </location>
</feature>
<feature type="compositionally biased region" description="Polar residues" evidence="1">
    <location>
        <begin position="40"/>
        <end position="87"/>
    </location>
</feature>
<gene>
    <name evidence="5" type="primary">TGOLN2</name>
</gene>
<keyword evidence="4" id="KW-1185">Reference proteome</keyword>
<keyword evidence="2" id="KW-0812">Transmembrane</keyword>
<feature type="compositionally biased region" description="Basic and acidic residues" evidence="1">
    <location>
        <begin position="176"/>
        <end position="202"/>
    </location>
</feature>
<dbReference type="CTD" id="10618"/>
<feature type="compositionally biased region" description="Basic and acidic residues" evidence="1">
    <location>
        <begin position="382"/>
        <end position="398"/>
    </location>
</feature>
<feature type="compositionally biased region" description="Acidic residues" evidence="1">
    <location>
        <begin position="444"/>
        <end position="454"/>
    </location>
</feature>
<accession>A0A6J1U8E9</accession>
<feature type="compositionally biased region" description="Acidic residues" evidence="1">
    <location>
        <begin position="399"/>
        <end position="409"/>
    </location>
</feature>
<dbReference type="Proteomes" id="UP000504612">
    <property type="component" value="Unplaced"/>
</dbReference>
<dbReference type="PANTHER" id="PTHR23211:SF0">
    <property type="entry name" value="TRANS-GOLGI NETWORK INTEGRAL MEMBRANE PROTEIN 2"/>
    <property type="match status" value="1"/>
</dbReference>
<keyword evidence="2" id="KW-1133">Transmembrane helix</keyword>
<feature type="compositionally biased region" description="Basic and acidic residues" evidence="1">
    <location>
        <begin position="26"/>
        <end position="38"/>
    </location>
</feature>
<feature type="compositionally biased region" description="Basic and acidic residues" evidence="1">
    <location>
        <begin position="248"/>
        <end position="259"/>
    </location>
</feature>
<dbReference type="GeneID" id="113414488"/>
<evidence type="ECO:0000256" key="3">
    <source>
        <dbReference type="SAM" id="SignalP"/>
    </source>
</evidence>
<dbReference type="KEGG" id="nss:113414488"/>
<feature type="region of interest" description="Disordered" evidence="1">
    <location>
        <begin position="24"/>
        <end position="483"/>
    </location>
</feature>
<feature type="compositionally biased region" description="Polar residues" evidence="1">
    <location>
        <begin position="424"/>
        <end position="437"/>
    </location>
</feature>
<reference evidence="5" key="1">
    <citation type="submission" date="2025-08" db="UniProtKB">
        <authorList>
            <consortium name="RefSeq"/>
        </authorList>
    </citation>
    <scope>IDENTIFICATION</scope>
</reference>
<evidence type="ECO:0000313" key="4">
    <source>
        <dbReference type="Proteomes" id="UP000504612"/>
    </source>
</evidence>
<proteinExistence type="predicted"/>
<dbReference type="Pfam" id="PF17818">
    <property type="entry name" value="KCT2"/>
    <property type="match status" value="1"/>
</dbReference>
<feature type="transmembrane region" description="Helical" evidence="2">
    <location>
        <begin position="487"/>
        <end position="505"/>
    </location>
</feature>
<protein>
    <submittedName>
        <fullName evidence="5">Trans-Golgi network integral membrane protein 2 isoform X1</fullName>
    </submittedName>
</protein>
<keyword evidence="2" id="KW-0472">Membrane</keyword>
<keyword evidence="3" id="KW-0732">Signal</keyword>